<comment type="caution">
    <text evidence="2">The sequence shown here is derived from an EMBL/GenBank/DDBJ whole genome shotgun (WGS) entry which is preliminary data.</text>
</comment>
<protein>
    <submittedName>
        <fullName evidence="2">Uncharacterized protein</fullName>
    </submittedName>
</protein>
<feature type="non-terminal residue" evidence="2">
    <location>
        <position position="55"/>
    </location>
</feature>
<dbReference type="Proteomes" id="UP001497382">
    <property type="component" value="Unassembled WGS sequence"/>
</dbReference>
<evidence type="ECO:0000256" key="1">
    <source>
        <dbReference type="SAM" id="MobiDB-lite"/>
    </source>
</evidence>
<proteinExistence type="predicted"/>
<dbReference type="AlphaFoldDB" id="A0AAV2BA71"/>
<dbReference type="EMBL" id="CAXIEN010000320">
    <property type="protein sequence ID" value="CAL1293123.1"/>
    <property type="molecule type" value="Genomic_DNA"/>
</dbReference>
<name>A0AAV2BA71_9ARAC</name>
<reference evidence="2 3" key="1">
    <citation type="submission" date="2024-04" db="EMBL/GenBank/DDBJ databases">
        <authorList>
            <person name="Rising A."/>
            <person name="Reimegard J."/>
            <person name="Sonavane S."/>
            <person name="Akerstrom W."/>
            <person name="Nylinder S."/>
            <person name="Hedman E."/>
            <person name="Kallberg Y."/>
        </authorList>
    </citation>
    <scope>NUCLEOTIDE SEQUENCE [LARGE SCALE GENOMIC DNA]</scope>
</reference>
<accession>A0AAV2BA71</accession>
<feature type="compositionally biased region" description="Pro residues" evidence="1">
    <location>
        <begin position="40"/>
        <end position="55"/>
    </location>
</feature>
<gene>
    <name evidence="2" type="ORF">LARSCL_LOCUS18024</name>
</gene>
<sequence length="55" mass="6385">MQCELRKIWYSFSNGNFWYILLTAHPSDFNRPRGAARPRFPTPRPRGAPSRPVPA</sequence>
<feature type="region of interest" description="Disordered" evidence="1">
    <location>
        <begin position="27"/>
        <end position="55"/>
    </location>
</feature>
<evidence type="ECO:0000313" key="3">
    <source>
        <dbReference type="Proteomes" id="UP001497382"/>
    </source>
</evidence>
<evidence type="ECO:0000313" key="2">
    <source>
        <dbReference type="EMBL" id="CAL1293123.1"/>
    </source>
</evidence>
<keyword evidence="3" id="KW-1185">Reference proteome</keyword>
<organism evidence="2 3">
    <name type="scientific">Larinioides sclopetarius</name>
    <dbReference type="NCBI Taxonomy" id="280406"/>
    <lineage>
        <taxon>Eukaryota</taxon>
        <taxon>Metazoa</taxon>
        <taxon>Ecdysozoa</taxon>
        <taxon>Arthropoda</taxon>
        <taxon>Chelicerata</taxon>
        <taxon>Arachnida</taxon>
        <taxon>Araneae</taxon>
        <taxon>Araneomorphae</taxon>
        <taxon>Entelegynae</taxon>
        <taxon>Araneoidea</taxon>
        <taxon>Araneidae</taxon>
        <taxon>Larinioides</taxon>
    </lineage>
</organism>